<evidence type="ECO:0000256" key="5">
    <source>
        <dbReference type="SAM" id="Phobius"/>
    </source>
</evidence>
<dbReference type="GO" id="GO:0016020">
    <property type="term" value="C:membrane"/>
    <property type="evidence" value="ECO:0007669"/>
    <property type="project" value="UniProtKB-SubCell"/>
</dbReference>
<reference evidence="7 10" key="4">
    <citation type="journal article" date="2020" name="Nature">
        <title>Six reference-quality genomes reveal evolution of bat adaptations.</title>
        <authorList>
            <person name="Jebb D."/>
            <person name="Huang Z."/>
            <person name="Pippel M."/>
            <person name="Hughes G.M."/>
            <person name="Lavrichenko K."/>
            <person name="Devanna P."/>
            <person name="Winkler S."/>
            <person name="Jermiin L.S."/>
            <person name="Skirmuntt E.C."/>
            <person name="Katzourakis A."/>
            <person name="Burkitt-Gray L."/>
            <person name="Ray D.A."/>
            <person name="Sullivan K.A.M."/>
            <person name="Roscito J.G."/>
            <person name="Kirilenko B.M."/>
            <person name="Davalos L.M."/>
            <person name="Corthals A.P."/>
            <person name="Power M.L."/>
            <person name="Jones G."/>
            <person name="Ransome R.D."/>
            <person name="Dechmann D.K.N."/>
            <person name="Locatelli A.G."/>
            <person name="Puechmaille S.J."/>
            <person name="Fedrigo O."/>
            <person name="Jarvis E.D."/>
            <person name="Hiller M."/>
            <person name="Vernes S.C."/>
            <person name="Myers E.W."/>
            <person name="Teeling E.C."/>
        </authorList>
    </citation>
    <scope>NUCLEOTIDE SEQUENCE [LARGE SCALE GENOMIC DNA]</scope>
    <source>
        <strain evidence="7">MRhiFer1</strain>
        <tissue evidence="7">Lung</tissue>
    </source>
</reference>
<keyword evidence="2 6" id="KW-0732">Signal</keyword>
<organism evidence="8 9">
    <name type="scientific">Rhinolophus ferrumequinum</name>
    <name type="common">Greater horseshoe bat</name>
    <dbReference type="NCBI Taxonomy" id="59479"/>
    <lineage>
        <taxon>Eukaryota</taxon>
        <taxon>Metazoa</taxon>
        <taxon>Chordata</taxon>
        <taxon>Craniata</taxon>
        <taxon>Vertebrata</taxon>
        <taxon>Euteleostomi</taxon>
        <taxon>Mammalia</taxon>
        <taxon>Eutheria</taxon>
        <taxon>Laurasiatheria</taxon>
        <taxon>Chiroptera</taxon>
        <taxon>Yinpterochiroptera</taxon>
        <taxon>Rhinolophoidea</taxon>
        <taxon>Rhinolophidae</taxon>
        <taxon>Rhinolophinae</taxon>
        <taxon>Rhinolophus</taxon>
    </lineage>
</organism>
<evidence type="ECO:0000256" key="6">
    <source>
        <dbReference type="SAM" id="SignalP"/>
    </source>
</evidence>
<dbReference type="RefSeq" id="XP_032949313.1">
    <property type="nucleotide sequence ID" value="XM_033093422.1"/>
</dbReference>
<keyword evidence="5" id="KW-0812">Transmembrane</keyword>
<evidence type="ECO:0000313" key="8">
    <source>
        <dbReference type="Ensembl" id="ENSRFEP00010026950.1"/>
    </source>
</evidence>
<dbReference type="CTD" id="965"/>
<dbReference type="GeneTree" id="ENSGT00510000049596"/>
<gene>
    <name evidence="8" type="primary">CD58</name>
    <name evidence="7" type="ORF">mRhiFer1_002474</name>
</gene>
<dbReference type="GO" id="GO:0009986">
    <property type="term" value="C:cell surface"/>
    <property type="evidence" value="ECO:0007669"/>
    <property type="project" value="TreeGrafter"/>
</dbReference>
<reference evidence="8 9" key="3">
    <citation type="submission" date="2018-12" db="EMBL/GenBank/DDBJ databases">
        <title>G10K-VGP greater horseshoe bat female genome, primary haplotype.</title>
        <authorList>
            <person name="Teeling E."/>
            <person name="Myers G."/>
            <person name="Vernes S."/>
            <person name="Pippel M."/>
            <person name="Winkler S."/>
            <person name="Fedrigo O."/>
            <person name="Rhie A."/>
            <person name="Koren S."/>
            <person name="Phillippy A."/>
            <person name="Lewin H."/>
            <person name="Damas J."/>
            <person name="Howe K."/>
            <person name="Mountcastle J."/>
            <person name="Jarvis E.D."/>
        </authorList>
    </citation>
    <scope>NUCLEOTIDE SEQUENCE [LARGE SCALE GENOMIC DNA]</scope>
</reference>
<dbReference type="Proteomes" id="UP000585614">
    <property type="component" value="Unassembled WGS sequence"/>
</dbReference>
<proteinExistence type="predicted"/>
<evidence type="ECO:0000313" key="9">
    <source>
        <dbReference type="Proteomes" id="UP000472240"/>
    </source>
</evidence>
<sequence length="246" mass="27695">MVSGSAERWALVVLGLVCLLPFDFISCDTPPTYGVVSENVTLSPSNPKSFTDVLWKKGKDKVVEWDKAFGTRVFPHFTRRVVLDTTSGNLTIFNLTSSDEDTYEVEFETDRETFVLKILEPLPDPILNCSMTDENITVNCLIPENYHGNPHLINYSWHCRSAQCNNTFGSVMYFGENDDRSQNVQCTVHDPVCKRTSSIVLTSCIPDALSRHRYSLIPAIGLTVIGAFFFGKGFLKYRRSNRTNSS</sequence>
<feature type="transmembrane region" description="Helical" evidence="5">
    <location>
        <begin position="214"/>
        <end position="235"/>
    </location>
</feature>
<keyword evidence="5" id="KW-1133">Transmembrane helix</keyword>
<dbReference type="Proteomes" id="UP000472240">
    <property type="component" value="Chromosome 22"/>
</dbReference>
<evidence type="ECO:0000256" key="1">
    <source>
        <dbReference type="ARBA" id="ARBA00004370"/>
    </source>
</evidence>
<reference evidence="8 9" key="1">
    <citation type="journal article" date="2015" name="Annu Rev Anim Biosci">
        <title>The Genome 10K Project: a way forward.</title>
        <authorList>
            <person name="Koepfli K.P."/>
            <person name="Paten B."/>
            <person name="O'Brien S.J."/>
            <person name="Koepfli K.P."/>
            <person name="Paten B."/>
            <person name="Antunes A."/>
            <person name="Belov K."/>
            <person name="Bustamante C."/>
            <person name="Castoe T.A."/>
            <person name="Clawson H."/>
            <person name="Crawford A.J."/>
            <person name="Diekhans M."/>
            <person name="Distel D."/>
            <person name="Durbin R."/>
            <person name="Earl D."/>
            <person name="Fujita M.K."/>
            <person name="Gamble T."/>
            <person name="Georges A."/>
            <person name="Gemmell N."/>
            <person name="Gilbert M.T."/>
            <person name="Graves J.M."/>
            <person name="Green R.E."/>
            <person name="Hickey G."/>
            <person name="Jarvis E.D."/>
            <person name="Johnson W."/>
            <person name="Komissarov A."/>
            <person name="Korf I."/>
            <person name="Kuhn R."/>
            <person name="Larkin D.M."/>
            <person name="Lewin H."/>
            <person name="Lopez J.V."/>
            <person name="Ma J."/>
            <person name="Marques-Bonet T."/>
            <person name="Miller W."/>
            <person name="Murphy R."/>
            <person name="Pevzner P."/>
            <person name="Shapiro B."/>
            <person name="Steiner C."/>
            <person name="Tamazian G."/>
            <person name="Venkatesh B."/>
            <person name="Wang J."/>
            <person name="Wayne R."/>
            <person name="Wiley E."/>
            <person name="Yang H."/>
            <person name="Zhang G."/>
            <person name="Haussler D."/>
            <person name="Ryder O."/>
            <person name="O'Brien S.J."/>
        </authorList>
    </citation>
    <scope>NUCLEOTIDE SEQUENCE</scope>
</reference>
<dbReference type="InterPro" id="IPR013783">
    <property type="entry name" value="Ig-like_fold"/>
</dbReference>
<dbReference type="OMA" id="DKVIEWE"/>
<dbReference type="InterPro" id="IPR015631">
    <property type="entry name" value="CD2/SLAM_rcpt"/>
</dbReference>
<reference evidence="8 9" key="2">
    <citation type="journal article" date="2018" name="Annu Rev Anim Biosci">
        <title>Bat Biology, Genomes, and the Bat1K Project: To Generate Chromosome-Level Genomes for All Living Bat Species.</title>
        <authorList>
            <person name="Teeling E.C."/>
            <person name="Vernes S.C."/>
            <person name="Davalos L.M."/>
            <person name="Ray D.A."/>
            <person name="Gilbert M.T.P."/>
            <person name="Myers E."/>
        </authorList>
    </citation>
    <scope>NUCLEOTIDE SEQUENCE</scope>
</reference>
<dbReference type="Gene3D" id="2.60.40.10">
    <property type="entry name" value="Immunoglobulins"/>
    <property type="match status" value="1"/>
</dbReference>
<dbReference type="AlphaFoldDB" id="A0A671FN20"/>
<comment type="subcellular location">
    <subcellularLocation>
        <location evidence="1">Membrane</location>
    </subcellularLocation>
</comment>
<evidence type="ECO:0000313" key="7">
    <source>
        <dbReference type="EMBL" id="KAF6292598.1"/>
    </source>
</evidence>
<dbReference type="KEGG" id="rfq:117015026"/>
<accession>A0A671FN20</accession>
<dbReference type="OrthoDB" id="9427418at2759"/>
<evidence type="ECO:0000256" key="4">
    <source>
        <dbReference type="ARBA" id="ARBA00023180"/>
    </source>
</evidence>
<dbReference type="Ensembl" id="ENSRFET00010029282.1">
    <property type="protein sequence ID" value="ENSRFEP00010026950.1"/>
    <property type="gene ID" value="ENSRFEG00010017926.1"/>
</dbReference>
<keyword evidence="9" id="KW-1185">Reference proteome</keyword>
<dbReference type="InterPro" id="IPR036179">
    <property type="entry name" value="Ig-like_dom_sf"/>
</dbReference>
<name>A0A671FN20_RHIFE</name>
<keyword evidence="4" id="KW-0325">Glycoprotein</keyword>
<protein>
    <submittedName>
        <fullName evidence="7">CD58 molecule</fullName>
    </submittedName>
</protein>
<evidence type="ECO:0000256" key="2">
    <source>
        <dbReference type="ARBA" id="ARBA00022729"/>
    </source>
</evidence>
<evidence type="ECO:0000313" key="10">
    <source>
        <dbReference type="Proteomes" id="UP000585614"/>
    </source>
</evidence>
<feature type="signal peptide" evidence="6">
    <location>
        <begin position="1"/>
        <end position="27"/>
    </location>
</feature>
<dbReference type="PANTHER" id="PTHR12080:SF55">
    <property type="entry name" value="LYMPHOCYTE FUNCTION-ASSOCIATED ANTIGEN 3"/>
    <property type="match status" value="1"/>
</dbReference>
<reference evidence="8" key="5">
    <citation type="submission" date="2025-05" db="UniProtKB">
        <authorList>
            <consortium name="Ensembl"/>
        </authorList>
    </citation>
    <scope>IDENTIFICATION</scope>
</reference>
<dbReference type="EMBL" id="JACAGC010000021">
    <property type="protein sequence ID" value="KAF6292598.1"/>
    <property type="molecule type" value="Genomic_DNA"/>
</dbReference>
<dbReference type="PANTHER" id="PTHR12080">
    <property type="entry name" value="SIGNALING LYMPHOCYTIC ACTIVATION MOLECULE"/>
    <property type="match status" value="1"/>
</dbReference>
<keyword evidence="3 5" id="KW-0472">Membrane</keyword>
<dbReference type="CDD" id="cd05775">
    <property type="entry name" value="IgV_CD2_like_N"/>
    <property type="match status" value="1"/>
</dbReference>
<dbReference type="GeneID" id="117015026"/>
<feature type="chain" id="PRO_5044626630" evidence="6">
    <location>
        <begin position="28"/>
        <end position="246"/>
    </location>
</feature>
<dbReference type="GO" id="GO:0005102">
    <property type="term" value="F:signaling receptor binding"/>
    <property type="evidence" value="ECO:0007669"/>
    <property type="project" value="TreeGrafter"/>
</dbReference>
<evidence type="ECO:0000256" key="3">
    <source>
        <dbReference type="ARBA" id="ARBA00023136"/>
    </source>
</evidence>
<dbReference type="SUPFAM" id="SSF48726">
    <property type="entry name" value="Immunoglobulin"/>
    <property type="match status" value="1"/>
</dbReference>